<evidence type="ECO:0000256" key="6">
    <source>
        <dbReference type="ARBA" id="ARBA00023098"/>
    </source>
</evidence>
<comment type="subcellular location">
    <subcellularLocation>
        <location evidence="1">Membrane</location>
        <topology evidence="1">Multi-pass membrane protein</topology>
    </subcellularLocation>
</comment>
<dbReference type="InterPro" id="IPR000462">
    <property type="entry name" value="CDP-OH_P_trans"/>
</dbReference>
<organism evidence="10">
    <name type="scientific">Spumella elongata</name>
    <dbReference type="NCBI Taxonomy" id="89044"/>
    <lineage>
        <taxon>Eukaryota</taxon>
        <taxon>Sar</taxon>
        <taxon>Stramenopiles</taxon>
        <taxon>Ochrophyta</taxon>
        <taxon>Chrysophyceae</taxon>
        <taxon>Chromulinales</taxon>
        <taxon>Chromulinaceae</taxon>
        <taxon>Spumella</taxon>
    </lineage>
</organism>
<dbReference type="GO" id="GO:0043337">
    <property type="term" value="F:cardiolipin synthase (CMP-forming)"/>
    <property type="evidence" value="ECO:0007669"/>
    <property type="project" value="TreeGrafter"/>
</dbReference>
<keyword evidence="9" id="KW-1208">Phospholipid metabolism</keyword>
<keyword evidence="6" id="KW-0443">Lipid metabolism</keyword>
<gene>
    <name evidence="10" type="ORF">SELO1098_LOCUS2112</name>
</gene>
<dbReference type="Gene3D" id="1.20.120.1760">
    <property type="match status" value="1"/>
</dbReference>
<dbReference type="EMBL" id="HBIC01003953">
    <property type="protein sequence ID" value="CAE0273286.1"/>
    <property type="molecule type" value="Transcribed_RNA"/>
</dbReference>
<dbReference type="PANTHER" id="PTHR14269:SF60">
    <property type="entry name" value="CARDIOLIPIN SYNTHASE (CMP-FORMING)"/>
    <property type="match status" value="1"/>
</dbReference>
<evidence type="ECO:0000256" key="2">
    <source>
        <dbReference type="ARBA" id="ARBA00022516"/>
    </source>
</evidence>
<sequence>MITISSLKTFGLSPSRYRFCKPNQIFVGRCGATAFFSQGSNPTPPPKRSWRQYVQSVVNNKEINTIPNIITMSRIAASPLLSIAIAYDMKAAALGGCILFGFTDWLDGYLANKLNQKTVLGAFLDPMADKIMIGALTVGLVAKGLLPVPLACVIIGRDVFLIAASFAMRAIERPAGSAFFDTTDSATFRIVPSDLSKLNTGVQFTLLSATLSHFAFGLPSLESLDPLWWITATTTISSGLMYLDGSGRATITKTVTEKVKEKVGPRVAEQVKNVAQRAAVVEQKVKDVLSKTSAGHKD</sequence>
<reference evidence="10" key="1">
    <citation type="submission" date="2021-01" db="EMBL/GenBank/DDBJ databases">
        <authorList>
            <person name="Corre E."/>
            <person name="Pelletier E."/>
            <person name="Niang G."/>
            <person name="Scheremetjew M."/>
            <person name="Finn R."/>
            <person name="Kale V."/>
            <person name="Holt S."/>
            <person name="Cochrane G."/>
            <person name="Meng A."/>
            <person name="Brown T."/>
            <person name="Cohen L."/>
        </authorList>
    </citation>
    <scope>NUCLEOTIDE SEQUENCE</scope>
    <source>
        <strain evidence="10">CCAP 955/1</strain>
    </source>
</reference>
<evidence type="ECO:0000256" key="1">
    <source>
        <dbReference type="ARBA" id="ARBA00004141"/>
    </source>
</evidence>
<dbReference type="Pfam" id="PF01066">
    <property type="entry name" value="CDP-OH_P_transf"/>
    <property type="match status" value="1"/>
</dbReference>
<dbReference type="PANTHER" id="PTHR14269">
    <property type="entry name" value="CDP-DIACYLGLYCEROL--GLYCEROL-3-PHOSPHATE 3-PHOSPHATIDYLTRANSFERASE-RELATED"/>
    <property type="match status" value="1"/>
</dbReference>
<keyword evidence="7" id="KW-0472">Membrane</keyword>
<evidence type="ECO:0000256" key="3">
    <source>
        <dbReference type="ARBA" id="ARBA00022679"/>
    </source>
</evidence>
<keyword evidence="5" id="KW-1133">Transmembrane helix</keyword>
<accession>A0A7S3LZN7</accession>
<protein>
    <recommendedName>
        <fullName evidence="11">Cardiolipin synthase</fullName>
    </recommendedName>
</protein>
<keyword evidence="8" id="KW-0594">Phospholipid biosynthesis</keyword>
<evidence type="ECO:0000256" key="7">
    <source>
        <dbReference type="ARBA" id="ARBA00023136"/>
    </source>
</evidence>
<evidence type="ECO:0000256" key="4">
    <source>
        <dbReference type="ARBA" id="ARBA00022692"/>
    </source>
</evidence>
<name>A0A7S3LZN7_9STRA</name>
<proteinExistence type="predicted"/>
<dbReference type="InterPro" id="IPR050324">
    <property type="entry name" value="CDP-alcohol_PTase-I"/>
</dbReference>
<evidence type="ECO:0000256" key="5">
    <source>
        <dbReference type="ARBA" id="ARBA00022989"/>
    </source>
</evidence>
<dbReference type="GO" id="GO:0005739">
    <property type="term" value="C:mitochondrion"/>
    <property type="evidence" value="ECO:0007669"/>
    <property type="project" value="TreeGrafter"/>
</dbReference>
<evidence type="ECO:0008006" key="11">
    <source>
        <dbReference type="Google" id="ProtNLM"/>
    </source>
</evidence>
<keyword evidence="2" id="KW-0444">Lipid biosynthesis</keyword>
<keyword evidence="3" id="KW-0808">Transferase</keyword>
<dbReference type="AlphaFoldDB" id="A0A7S3LZN7"/>
<keyword evidence="4" id="KW-0812">Transmembrane</keyword>
<dbReference type="GO" id="GO:0032049">
    <property type="term" value="P:cardiolipin biosynthetic process"/>
    <property type="evidence" value="ECO:0007669"/>
    <property type="project" value="TreeGrafter"/>
</dbReference>
<evidence type="ECO:0000313" key="10">
    <source>
        <dbReference type="EMBL" id="CAE0273286.1"/>
    </source>
</evidence>
<dbReference type="InterPro" id="IPR043130">
    <property type="entry name" value="CDP-OH_PTrfase_TM_dom"/>
</dbReference>
<evidence type="ECO:0000256" key="9">
    <source>
        <dbReference type="ARBA" id="ARBA00023264"/>
    </source>
</evidence>
<evidence type="ECO:0000256" key="8">
    <source>
        <dbReference type="ARBA" id="ARBA00023209"/>
    </source>
</evidence>
<dbReference type="GO" id="GO:0016020">
    <property type="term" value="C:membrane"/>
    <property type="evidence" value="ECO:0007669"/>
    <property type="project" value="UniProtKB-SubCell"/>
</dbReference>